<dbReference type="GeneID" id="5721970"/>
<dbReference type="SUPFAM" id="SSF75011">
    <property type="entry name" value="3-carboxy-cis,cis-mucoante lactonizing enzyme"/>
    <property type="match status" value="2"/>
</dbReference>
<dbReference type="Proteomes" id="UP000006906">
    <property type="component" value="Chromosome 6"/>
</dbReference>
<dbReference type="STRING" id="3055.A8HWY0"/>
<dbReference type="InterPro" id="IPR015943">
    <property type="entry name" value="WD40/YVTN_repeat-like_dom_sf"/>
</dbReference>
<dbReference type="PaxDb" id="3055-EDP08534"/>
<accession>A8HWY0</accession>
<dbReference type="RefSeq" id="XP_001696557.1">
    <property type="nucleotide sequence ID" value="XM_001696505.2"/>
</dbReference>
<dbReference type="eggNOG" id="ENOG502S2T1">
    <property type="taxonomic scope" value="Eukaryota"/>
</dbReference>
<evidence type="ECO:0000313" key="1">
    <source>
        <dbReference type="EMBL" id="PNW81887.1"/>
    </source>
</evidence>
<dbReference type="AlphaFoldDB" id="A8HWY0"/>
<dbReference type="EMBL" id="CM008967">
    <property type="protein sequence ID" value="PNW81887.1"/>
    <property type="molecule type" value="Genomic_DNA"/>
</dbReference>
<evidence type="ECO:0000313" key="2">
    <source>
        <dbReference type="Proteomes" id="UP000006906"/>
    </source>
</evidence>
<keyword evidence="2" id="KW-1185">Reference proteome</keyword>
<reference evidence="1 2" key="1">
    <citation type="journal article" date="2007" name="Science">
        <title>The Chlamydomonas genome reveals the evolution of key animal and plant functions.</title>
        <authorList>
            <person name="Merchant S.S."/>
            <person name="Prochnik S.E."/>
            <person name="Vallon O."/>
            <person name="Harris E.H."/>
            <person name="Karpowicz S.J."/>
            <person name="Witman G.B."/>
            <person name="Terry A."/>
            <person name="Salamov A."/>
            <person name="Fritz-Laylin L.K."/>
            <person name="Marechal-Drouard L."/>
            <person name="Marshall W.F."/>
            <person name="Qu L.H."/>
            <person name="Nelson D.R."/>
            <person name="Sanderfoot A.A."/>
            <person name="Spalding M.H."/>
            <person name="Kapitonov V.V."/>
            <person name="Ren Q."/>
            <person name="Ferris P."/>
            <person name="Lindquist E."/>
            <person name="Shapiro H."/>
            <person name="Lucas S.M."/>
            <person name="Grimwood J."/>
            <person name="Schmutz J."/>
            <person name="Cardol P."/>
            <person name="Cerutti H."/>
            <person name="Chanfreau G."/>
            <person name="Chen C.L."/>
            <person name="Cognat V."/>
            <person name="Croft M.T."/>
            <person name="Dent R."/>
            <person name="Dutcher S."/>
            <person name="Fernandez E."/>
            <person name="Fukuzawa H."/>
            <person name="Gonzalez-Ballester D."/>
            <person name="Gonzalez-Halphen D."/>
            <person name="Hallmann A."/>
            <person name="Hanikenne M."/>
            <person name="Hippler M."/>
            <person name="Inwood W."/>
            <person name="Jabbari K."/>
            <person name="Kalanon M."/>
            <person name="Kuras R."/>
            <person name="Lefebvre P.A."/>
            <person name="Lemaire S.D."/>
            <person name="Lobanov A.V."/>
            <person name="Lohr M."/>
            <person name="Manuell A."/>
            <person name="Meier I."/>
            <person name="Mets L."/>
            <person name="Mittag M."/>
            <person name="Mittelmeier T."/>
            <person name="Moroney J.V."/>
            <person name="Moseley J."/>
            <person name="Napoli C."/>
            <person name="Nedelcu A.M."/>
            <person name="Niyogi K."/>
            <person name="Novoselov S.V."/>
            <person name="Paulsen I.T."/>
            <person name="Pazour G."/>
            <person name="Purton S."/>
            <person name="Ral J.P."/>
            <person name="Riano-Pachon D.M."/>
            <person name="Riekhof W."/>
            <person name="Rymarquis L."/>
            <person name="Schroda M."/>
            <person name="Stern D."/>
            <person name="Umen J."/>
            <person name="Willows R."/>
            <person name="Wilson N."/>
            <person name="Zimmer S.L."/>
            <person name="Allmer J."/>
            <person name="Balk J."/>
            <person name="Bisova K."/>
            <person name="Chen C.J."/>
            <person name="Elias M."/>
            <person name="Gendler K."/>
            <person name="Hauser C."/>
            <person name="Lamb M.R."/>
            <person name="Ledford H."/>
            <person name="Long J.C."/>
            <person name="Minagawa J."/>
            <person name="Page M.D."/>
            <person name="Pan J."/>
            <person name="Pootakham W."/>
            <person name="Roje S."/>
            <person name="Rose A."/>
            <person name="Stahlberg E."/>
            <person name="Terauchi A.M."/>
            <person name="Yang P."/>
            <person name="Ball S."/>
            <person name="Bowler C."/>
            <person name="Dieckmann C.L."/>
            <person name="Gladyshev V.N."/>
            <person name="Green P."/>
            <person name="Jorgensen R."/>
            <person name="Mayfield S."/>
            <person name="Mueller-Roeber B."/>
            <person name="Rajamani S."/>
            <person name="Sayre R.T."/>
            <person name="Brokstein P."/>
            <person name="Dubchak I."/>
            <person name="Goodstein D."/>
            <person name="Hornick L."/>
            <person name="Huang Y.W."/>
            <person name="Jhaveri J."/>
            <person name="Luo Y."/>
            <person name="Martinez D."/>
            <person name="Ngau W.C."/>
            <person name="Otillar B."/>
            <person name="Poliakov A."/>
            <person name="Porter A."/>
            <person name="Szajkowski L."/>
            <person name="Werner G."/>
            <person name="Zhou K."/>
            <person name="Grigoriev I.V."/>
            <person name="Rokhsar D.S."/>
            <person name="Grossman A.R."/>
        </authorList>
    </citation>
    <scope>NUCLEOTIDE SEQUENCE [LARGE SCALE GENOMIC DNA]</scope>
    <source>
        <strain evidence="2">CC-503</strain>
    </source>
</reference>
<sequence length="433" mass="43930">MAPRIRAAMGLALLVALAATVCDARRELSMMKVMPRAVYTQTNDPAGNQIVAIMFNASSGMLVGNMTTRTPTGGMGAAGLGANGQPVTADGLFSQGAVAVSGSWLLAVNGGSNTLSLFRISDSDPTSLMLVGSPVDTLGDFPVSVTYSAKCKTACVLNGGKRDGVSCFAVSATGLKPLDASPRPVGLGQSANPPTGPPSTASMIAFNPKGDILAVTIKGNLNDNRLGYIGLYRVSKTGMVSRTQTRAYSIFTSQPVGAGASMIGFLPFGFAWVDDMTLSISDPSVGAVTLCISSRDPMLASIPVYKTDMAGGYAPAVFTLPEAAPCWAAYSDASGCAYIADAATGTLVEIMPKSGGKLRSVFNVTSAFGITLGSTPANTYGLLDTAAAGDLLFSVSPRSGSVVVVDVSGGSMAPRQLLAAGLPVSSMGLAVAC</sequence>
<protein>
    <submittedName>
        <fullName evidence="1">Uncharacterized protein</fullName>
    </submittedName>
</protein>
<dbReference type="Gene3D" id="2.130.10.10">
    <property type="entry name" value="YVTN repeat-like/Quinoprotein amine dehydrogenase"/>
    <property type="match status" value="1"/>
</dbReference>
<dbReference type="InParanoid" id="A8HWY0"/>
<dbReference type="Gramene" id="PNW81887">
    <property type="protein sequence ID" value="PNW81887"/>
    <property type="gene ID" value="CHLRE_06g264700v5"/>
</dbReference>
<dbReference type="OrthoDB" id="10006285at2759"/>
<gene>
    <name evidence="1" type="ORF">CHLRE_06g264700v5</name>
</gene>
<dbReference type="KEGG" id="cre:CHLRE_06g264700v5"/>
<name>A8HWY0_CHLRE</name>
<proteinExistence type="predicted"/>
<organism evidence="1 2">
    <name type="scientific">Chlamydomonas reinhardtii</name>
    <name type="common">Chlamydomonas smithii</name>
    <dbReference type="NCBI Taxonomy" id="3055"/>
    <lineage>
        <taxon>Eukaryota</taxon>
        <taxon>Viridiplantae</taxon>
        <taxon>Chlorophyta</taxon>
        <taxon>core chlorophytes</taxon>
        <taxon>Chlorophyceae</taxon>
        <taxon>CS clade</taxon>
        <taxon>Chlamydomonadales</taxon>
        <taxon>Chlamydomonadaceae</taxon>
        <taxon>Chlamydomonas</taxon>
    </lineage>
</organism>
<dbReference type="HOGENOM" id="CLU_037887_0_0_1"/>